<dbReference type="AlphaFoldDB" id="A0AAD5YT57"/>
<keyword evidence="3" id="KW-0637">Prenyltransferase</keyword>
<feature type="chain" id="PRO_5042223529" description="Prenyltransferase alpha-alpha toroid domain-containing protein" evidence="8">
    <location>
        <begin position="29"/>
        <end position="177"/>
    </location>
</feature>
<comment type="cofactor">
    <cofactor evidence="1">
        <name>Zn(2+)</name>
        <dbReference type="ChEBI" id="CHEBI:29105"/>
    </cofactor>
</comment>
<keyword evidence="8" id="KW-0732">Signal</keyword>
<feature type="domain" description="Prenyltransferase alpha-alpha toroid" evidence="9">
    <location>
        <begin position="11"/>
        <end position="138"/>
    </location>
</feature>
<evidence type="ECO:0000256" key="2">
    <source>
        <dbReference type="ARBA" id="ARBA00010497"/>
    </source>
</evidence>
<comment type="similarity">
    <text evidence="2">Belongs to the protein prenyltransferase subunit beta family.</text>
</comment>
<dbReference type="InterPro" id="IPR001330">
    <property type="entry name" value="Prenyltrans"/>
</dbReference>
<keyword evidence="5" id="KW-0479">Metal-binding</keyword>
<dbReference type="EMBL" id="JANIEX010000783">
    <property type="protein sequence ID" value="KAJ3563211.1"/>
    <property type="molecule type" value="Genomic_DNA"/>
</dbReference>
<dbReference type="PANTHER" id="PTHR11774:SF4">
    <property type="entry name" value="GERANYLGERANYL TRANSFERASE TYPE-1 SUBUNIT BETA"/>
    <property type="match status" value="1"/>
</dbReference>
<organism evidence="10 11">
    <name type="scientific">Leucocoprinus birnbaumii</name>
    <dbReference type="NCBI Taxonomy" id="56174"/>
    <lineage>
        <taxon>Eukaryota</taxon>
        <taxon>Fungi</taxon>
        <taxon>Dikarya</taxon>
        <taxon>Basidiomycota</taxon>
        <taxon>Agaricomycotina</taxon>
        <taxon>Agaricomycetes</taxon>
        <taxon>Agaricomycetidae</taxon>
        <taxon>Agaricales</taxon>
        <taxon>Agaricineae</taxon>
        <taxon>Agaricaceae</taxon>
        <taxon>Leucocoprinus</taxon>
    </lineage>
</organism>
<keyword evidence="7" id="KW-0862">Zinc</keyword>
<name>A0AAD5YT57_9AGAR</name>
<dbReference type="InterPro" id="IPR045089">
    <property type="entry name" value="PGGT1B-like"/>
</dbReference>
<evidence type="ECO:0000259" key="9">
    <source>
        <dbReference type="Pfam" id="PF00432"/>
    </source>
</evidence>
<keyword evidence="11" id="KW-1185">Reference proteome</keyword>
<evidence type="ECO:0000256" key="5">
    <source>
        <dbReference type="ARBA" id="ARBA00022723"/>
    </source>
</evidence>
<reference evidence="10" key="1">
    <citation type="submission" date="2022-07" db="EMBL/GenBank/DDBJ databases">
        <title>Genome Sequence of Leucocoprinus birnbaumii.</title>
        <authorList>
            <person name="Buettner E."/>
        </authorList>
    </citation>
    <scope>NUCLEOTIDE SEQUENCE</scope>
    <source>
        <strain evidence="10">VT141</strain>
    </source>
</reference>
<dbReference type="Proteomes" id="UP001213000">
    <property type="component" value="Unassembled WGS sequence"/>
</dbReference>
<evidence type="ECO:0000256" key="7">
    <source>
        <dbReference type="ARBA" id="ARBA00022833"/>
    </source>
</evidence>
<dbReference type="InterPro" id="IPR008930">
    <property type="entry name" value="Terpenoid_cyclase/PrenylTrfase"/>
</dbReference>
<comment type="caution">
    <text evidence="10">The sequence shown here is derived from an EMBL/GenBank/DDBJ whole genome shotgun (WGS) entry which is preliminary data.</text>
</comment>
<dbReference type="Gene3D" id="1.50.10.20">
    <property type="match status" value="1"/>
</dbReference>
<dbReference type="SUPFAM" id="SSF48239">
    <property type="entry name" value="Terpenoid cyclases/Protein prenyltransferases"/>
    <property type="match status" value="1"/>
</dbReference>
<evidence type="ECO:0000256" key="1">
    <source>
        <dbReference type="ARBA" id="ARBA00001947"/>
    </source>
</evidence>
<feature type="signal peptide" evidence="8">
    <location>
        <begin position="1"/>
        <end position="28"/>
    </location>
</feature>
<sequence>MLSSAPLLLLGGTTYIALASLYLAPSSAVNDPLTPEEKAQTVRWLVSNQAGVNDHEATSGGFVGRTGKTADSCYCFWCGAALKASSGIELLVIETKPLALFLSRCQFKFGGISKIDGEHPDPYHTYLSIAALCMYPPSPLSSEENPPSWNFPVLDPFLNARVETAEWAKKYISGKGQ</sequence>
<dbReference type="GO" id="GO:0004662">
    <property type="term" value="F:CAAX-protein geranylgeranyltransferase activity"/>
    <property type="evidence" value="ECO:0007669"/>
    <property type="project" value="TreeGrafter"/>
</dbReference>
<evidence type="ECO:0000256" key="3">
    <source>
        <dbReference type="ARBA" id="ARBA00022602"/>
    </source>
</evidence>
<gene>
    <name evidence="10" type="ORF">NP233_g9085</name>
</gene>
<dbReference type="GO" id="GO:0046872">
    <property type="term" value="F:metal ion binding"/>
    <property type="evidence" value="ECO:0007669"/>
    <property type="project" value="UniProtKB-KW"/>
</dbReference>
<evidence type="ECO:0000256" key="8">
    <source>
        <dbReference type="SAM" id="SignalP"/>
    </source>
</evidence>
<evidence type="ECO:0000256" key="4">
    <source>
        <dbReference type="ARBA" id="ARBA00022679"/>
    </source>
</evidence>
<evidence type="ECO:0000313" key="11">
    <source>
        <dbReference type="Proteomes" id="UP001213000"/>
    </source>
</evidence>
<dbReference type="Pfam" id="PF00432">
    <property type="entry name" value="Prenyltrans"/>
    <property type="match status" value="1"/>
</dbReference>
<dbReference type="GO" id="GO:0005953">
    <property type="term" value="C:CAAX-protein geranylgeranyltransferase complex"/>
    <property type="evidence" value="ECO:0007669"/>
    <property type="project" value="TreeGrafter"/>
</dbReference>
<evidence type="ECO:0000256" key="6">
    <source>
        <dbReference type="ARBA" id="ARBA00022737"/>
    </source>
</evidence>
<keyword evidence="6" id="KW-0677">Repeat</keyword>
<evidence type="ECO:0000313" key="10">
    <source>
        <dbReference type="EMBL" id="KAJ3563211.1"/>
    </source>
</evidence>
<keyword evidence="4" id="KW-0808">Transferase</keyword>
<protein>
    <recommendedName>
        <fullName evidence="9">Prenyltransferase alpha-alpha toroid domain-containing protein</fullName>
    </recommendedName>
</protein>
<proteinExistence type="inferred from homology"/>
<accession>A0AAD5YT57</accession>
<dbReference type="PANTHER" id="PTHR11774">
    <property type="entry name" value="GERANYLGERANYL TRANSFERASE TYPE BETA SUBUNIT"/>
    <property type="match status" value="1"/>
</dbReference>